<dbReference type="GO" id="GO:0043952">
    <property type="term" value="P:protein transport by the Sec complex"/>
    <property type="evidence" value="ECO:0007669"/>
    <property type="project" value="TreeGrafter"/>
</dbReference>
<dbReference type="PROSITE" id="PS51194">
    <property type="entry name" value="HELICASE_CTER"/>
    <property type="match status" value="1"/>
</dbReference>
<dbReference type="CDD" id="cd18803">
    <property type="entry name" value="SF2_C_secA"/>
    <property type="match status" value="1"/>
</dbReference>
<dbReference type="InterPro" id="IPR036670">
    <property type="entry name" value="SecA_X-link_sf"/>
</dbReference>
<evidence type="ECO:0000313" key="17">
    <source>
        <dbReference type="Proteomes" id="UP000549765"/>
    </source>
</evidence>
<dbReference type="Gene3D" id="3.40.50.300">
    <property type="entry name" value="P-loop containing nucleotide triphosphate hydrolases"/>
    <property type="match status" value="2"/>
</dbReference>
<dbReference type="RefSeq" id="WP_168721557.1">
    <property type="nucleotide sequence ID" value="NZ_JAAXPN010000001.1"/>
</dbReference>
<dbReference type="EC" id="7.4.2.8" evidence="12"/>
<dbReference type="InterPro" id="IPR036266">
    <property type="entry name" value="SecA_Wing/Scaffold_sf"/>
</dbReference>
<dbReference type="CDD" id="cd17928">
    <property type="entry name" value="DEXDc_SecA"/>
    <property type="match status" value="1"/>
</dbReference>
<evidence type="ECO:0000259" key="15">
    <source>
        <dbReference type="PROSITE" id="PS51196"/>
    </source>
</evidence>
<evidence type="ECO:0000256" key="9">
    <source>
        <dbReference type="ARBA" id="ARBA00022967"/>
    </source>
</evidence>
<comment type="similarity">
    <text evidence="2 12">Belongs to the SecA family.</text>
</comment>
<dbReference type="FunFam" id="3.40.50.300:FF:000429">
    <property type="entry name" value="Preprotein translocase subunit SecA"/>
    <property type="match status" value="1"/>
</dbReference>
<dbReference type="SUPFAM" id="SSF52540">
    <property type="entry name" value="P-loop containing nucleoside triphosphate hydrolases"/>
    <property type="match status" value="2"/>
</dbReference>
<dbReference type="PRINTS" id="PR00906">
    <property type="entry name" value="SECA"/>
</dbReference>
<sequence length="790" mass="89391">MKAKNEKHYFSIARKIVDQAPRYQKMSDDELKQQTTIMRKDLASGKNLDDLLIPAFATVCEADRRVLGMEPYFNQIVGAVALYFNNVAEMKTGEGKTLTATMTMYLYGLTGPGNFLITSNTYLALRDGKDIGRVYSWLGLTVDVGVATSEFEESARDKEKIYQADIVYTTNSALGFDYLFDNLASDTEEQYIKEFNFALIDEIDAVLLDMAQTPLLISGAPRVQSNLYTSSDRMIQSLQKDIDFEQSDDLKRIWFTTSGIEHIEEKLGITNLLGAEWTSVYRHLLLALRANYLFLLNRDYVVENQQLVLLDKVNGRKLTGTKLQAGLHQAIEAKEHLEVSLETRAMASVTYQNLFRMFKHLSGMTGTASTDKHEFFETYGLDVIKIPTHKPIARIDHPDEVYLSNQAKIFASLEAVKEAHAIGRPILIETGSVSMSELYSHILLREGMSHTLLNAMSVAKEASIIKLAGQKNAITVATSMAGRGTDIKLGPGVEELGGLLVIGTERMANVRVDNQLRGRSGRQGSPGESIFYVSLEDKLVLENGGKRINRFRSKLAKKLSGTNKLNEKLSESRLALKAVTKAQNVQKNQEIMERFQTLEYDQVLKSQRDTLYKTRNKVLEANDYRKVIDQSVLSVTLDMITKQTLTEEELSDFYYNNVAYGFKIPRAVLETLKNRRSSEFYQAFKESLQDAIADKLASINDDSQRIYYERLVILKALDTMWIEQVDHLQQLKSVVSGRNWGQHNPFFEYQREAIKSFDLMTKAILKQILKNLLLADLIKNEDGTIDVVFP</sequence>
<feature type="domain" description="SecA family profile" evidence="15">
    <location>
        <begin position="1"/>
        <end position="564"/>
    </location>
</feature>
<comment type="function">
    <text evidence="12">Part of the Sec protein translocase complex. Interacts with the SecYEG preprotein conducting channel. Has a central role in coupling the hydrolysis of ATP to the transfer of proteins into and across the cell membrane, serving as an ATP-driven molecular motor driving the stepwise translocation of polypeptide chains across the membrane.</text>
</comment>
<keyword evidence="8 12" id="KW-0653">Protein transport</keyword>
<comment type="catalytic activity">
    <reaction evidence="12">
        <text>ATP + H2O + cellular proteinSide 1 = ADP + phosphate + cellular proteinSide 2.</text>
        <dbReference type="EC" id="7.4.2.8"/>
    </reaction>
</comment>
<evidence type="ECO:0000256" key="8">
    <source>
        <dbReference type="ARBA" id="ARBA00022927"/>
    </source>
</evidence>
<evidence type="ECO:0000259" key="13">
    <source>
        <dbReference type="PROSITE" id="PS51192"/>
    </source>
</evidence>
<dbReference type="HAMAP" id="MF_01382">
    <property type="entry name" value="SecA"/>
    <property type="match status" value="1"/>
</dbReference>
<dbReference type="NCBIfam" id="TIGR03714">
    <property type="entry name" value="secA2"/>
    <property type="match status" value="1"/>
</dbReference>
<dbReference type="Pfam" id="PF07516">
    <property type="entry name" value="SecA_SW"/>
    <property type="match status" value="1"/>
</dbReference>
<evidence type="ECO:0000256" key="5">
    <source>
        <dbReference type="ARBA" id="ARBA00022490"/>
    </source>
</evidence>
<dbReference type="SUPFAM" id="SSF81767">
    <property type="entry name" value="Pre-protein crosslinking domain of SecA"/>
    <property type="match status" value="1"/>
</dbReference>
<comment type="caution">
    <text evidence="16">The sequence shown here is derived from an EMBL/GenBank/DDBJ whole genome shotgun (WGS) entry which is preliminary data.</text>
</comment>
<dbReference type="GO" id="GO:0065002">
    <property type="term" value="P:intracellular protein transmembrane transport"/>
    <property type="evidence" value="ECO:0007669"/>
    <property type="project" value="UniProtKB-UniRule"/>
</dbReference>
<dbReference type="SUPFAM" id="SSF81886">
    <property type="entry name" value="Helical scaffold and wing domains of SecA"/>
    <property type="match status" value="1"/>
</dbReference>
<feature type="binding site" evidence="12">
    <location>
        <begin position="93"/>
        <end position="97"/>
    </location>
    <ligand>
        <name>ATP</name>
        <dbReference type="ChEBI" id="CHEBI:30616"/>
    </ligand>
</feature>
<dbReference type="PANTHER" id="PTHR30612:SF0">
    <property type="entry name" value="CHLOROPLAST PROTEIN-TRANSPORTING ATPASE"/>
    <property type="match status" value="1"/>
</dbReference>
<dbReference type="Gene3D" id="3.90.1440.10">
    <property type="entry name" value="SecA, preprotein cross-linking domain"/>
    <property type="match status" value="1"/>
</dbReference>
<dbReference type="GO" id="GO:0008564">
    <property type="term" value="F:protein-exporting ATPase activity"/>
    <property type="evidence" value="ECO:0007669"/>
    <property type="project" value="UniProtKB-EC"/>
</dbReference>
<keyword evidence="17" id="KW-1185">Reference proteome</keyword>
<feature type="domain" description="Helicase C-terminal" evidence="14">
    <location>
        <begin position="408"/>
        <end position="580"/>
    </location>
</feature>
<keyword evidence="10 12" id="KW-0811">Translocation</keyword>
<organism evidence="16 17">
    <name type="scientific">Periweissella fabalis</name>
    <dbReference type="NCBI Taxonomy" id="1070421"/>
    <lineage>
        <taxon>Bacteria</taxon>
        <taxon>Bacillati</taxon>
        <taxon>Bacillota</taxon>
        <taxon>Bacilli</taxon>
        <taxon>Lactobacillales</taxon>
        <taxon>Lactobacillaceae</taxon>
        <taxon>Periweissella</taxon>
    </lineage>
</organism>
<dbReference type="PROSITE" id="PS51196">
    <property type="entry name" value="SECA_MOTOR_DEAD"/>
    <property type="match status" value="1"/>
</dbReference>
<accession>A0A7X6N133</accession>
<dbReference type="Gene3D" id="1.10.3060.10">
    <property type="entry name" value="Helical scaffold and wing domains of SecA"/>
    <property type="match status" value="1"/>
</dbReference>
<evidence type="ECO:0000259" key="14">
    <source>
        <dbReference type="PROSITE" id="PS51194"/>
    </source>
</evidence>
<evidence type="ECO:0000313" key="16">
    <source>
        <dbReference type="EMBL" id="NKZ23776.1"/>
    </source>
</evidence>
<dbReference type="Pfam" id="PF21090">
    <property type="entry name" value="P-loop_SecA"/>
    <property type="match status" value="1"/>
</dbReference>
<dbReference type="InterPro" id="IPR014018">
    <property type="entry name" value="SecA_motor_DEAD"/>
</dbReference>
<evidence type="ECO:0000256" key="12">
    <source>
        <dbReference type="HAMAP-Rule" id="MF_01382"/>
    </source>
</evidence>
<dbReference type="GO" id="GO:0005524">
    <property type="term" value="F:ATP binding"/>
    <property type="evidence" value="ECO:0007669"/>
    <property type="project" value="UniProtKB-UniRule"/>
</dbReference>
<comment type="subcellular location">
    <subcellularLocation>
        <location evidence="12">Cell membrane</location>
        <topology evidence="12">Peripheral membrane protein</topology>
        <orientation evidence="12">Cytoplasmic side</orientation>
    </subcellularLocation>
    <subcellularLocation>
        <location evidence="12">Cytoplasm</location>
    </subcellularLocation>
    <subcellularLocation>
        <location evidence="1">Membrane</location>
        <topology evidence="1">Peripheral membrane protein</topology>
    </subcellularLocation>
    <text evidence="12">Distribution is 50-50.</text>
</comment>
<feature type="domain" description="Helicase ATP-binding" evidence="13">
    <location>
        <begin position="77"/>
        <end position="239"/>
    </location>
</feature>
<dbReference type="GO" id="GO:0005886">
    <property type="term" value="C:plasma membrane"/>
    <property type="evidence" value="ECO:0007669"/>
    <property type="project" value="UniProtKB-SubCell"/>
</dbReference>
<dbReference type="InterPro" id="IPR027417">
    <property type="entry name" value="P-loop_NTPase"/>
</dbReference>
<keyword evidence="7 12" id="KW-0067">ATP-binding</keyword>
<evidence type="ECO:0000256" key="11">
    <source>
        <dbReference type="ARBA" id="ARBA00023136"/>
    </source>
</evidence>
<dbReference type="SMART" id="SM00957">
    <property type="entry name" value="SecA_DEAD"/>
    <property type="match status" value="1"/>
</dbReference>
<evidence type="ECO:0000256" key="6">
    <source>
        <dbReference type="ARBA" id="ARBA00022741"/>
    </source>
</evidence>
<comment type="subunit">
    <text evidence="12">Monomer and homodimer. Part of the essential Sec protein translocation apparatus which comprises SecA, SecYEG and auxiliary proteins SecDF. Other proteins may also be involved.</text>
</comment>
<keyword evidence="4 12" id="KW-1003">Cell membrane</keyword>
<dbReference type="InterPro" id="IPR011116">
    <property type="entry name" value="SecA_Wing/Scaffold"/>
</dbReference>
<dbReference type="InterPro" id="IPR022490">
    <property type="entry name" value="SecA2"/>
</dbReference>
<dbReference type="Pfam" id="PF01043">
    <property type="entry name" value="SecA_PP_bind"/>
    <property type="match status" value="1"/>
</dbReference>
<keyword evidence="9 12" id="KW-1278">Translocase</keyword>
<name>A0A7X6N133_9LACO</name>
<dbReference type="AlphaFoldDB" id="A0A7X6N133"/>
<evidence type="ECO:0000256" key="7">
    <source>
        <dbReference type="ARBA" id="ARBA00022840"/>
    </source>
</evidence>
<dbReference type="PROSITE" id="PS51192">
    <property type="entry name" value="HELICASE_ATP_BIND_1"/>
    <property type="match status" value="1"/>
</dbReference>
<dbReference type="InterPro" id="IPR011130">
    <property type="entry name" value="SecA_preprotein_X-link_dom"/>
</dbReference>
<dbReference type="SMART" id="SM00958">
    <property type="entry name" value="SecA_PP_bind"/>
    <property type="match status" value="1"/>
</dbReference>
<keyword evidence="11 12" id="KW-0472">Membrane</keyword>
<dbReference type="InterPro" id="IPR044722">
    <property type="entry name" value="SecA_SF2_C"/>
</dbReference>
<proteinExistence type="inferred from homology"/>
<dbReference type="EMBL" id="JAAXPN010000001">
    <property type="protein sequence ID" value="NKZ23776.1"/>
    <property type="molecule type" value="Genomic_DNA"/>
</dbReference>
<keyword evidence="5 12" id="KW-0963">Cytoplasm</keyword>
<reference evidence="16 17" key="1">
    <citation type="submission" date="2020-04" db="EMBL/GenBank/DDBJ databases">
        <title>MicrobeNet Type strains.</title>
        <authorList>
            <person name="Nicholson A.C."/>
        </authorList>
    </citation>
    <scope>NUCLEOTIDE SEQUENCE [LARGE SCALE GENOMIC DNA]</scope>
    <source>
        <strain evidence="16 17">CCUG 61472</strain>
    </source>
</reference>
<protein>
    <recommendedName>
        <fullName evidence="12">Protein translocase subunit SecA</fullName>
        <ecNumber evidence="12">7.4.2.8</ecNumber>
    </recommendedName>
</protein>
<dbReference type="GO" id="GO:0017038">
    <property type="term" value="P:protein import"/>
    <property type="evidence" value="ECO:0007669"/>
    <property type="project" value="InterPro"/>
</dbReference>
<dbReference type="PANTHER" id="PTHR30612">
    <property type="entry name" value="SECA INNER MEMBRANE COMPONENT OF SEC PROTEIN SECRETION SYSTEM"/>
    <property type="match status" value="1"/>
</dbReference>
<keyword evidence="6 12" id="KW-0547">Nucleotide-binding</keyword>
<evidence type="ECO:0000256" key="3">
    <source>
        <dbReference type="ARBA" id="ARBA00022448"/>
    </source>
</evidence>
<dbReference type="GO" id="GO:0031522">
    <property type="term" value="C:cell envelope Sec protein transport complex"/>
    <property type="evidence" value="ECO:0007669"/>
    <property type="project" value="TreeGrafter"/>
</dbReference>
<keyword evidence="3 12" id="KW-0813">Transport</keyword>
<evidence type="ECO:0000256" key="10">
    <source>
        <dbReference type="ARBA" id="ARBA00023010"/>
    </source>
</evidence>
<dbReference type="GO" id="GO:0006605">
    <property type="term" value="P:protein targeting"/>
    <property type="evidence" value="ECO:0007669"/>
    <property type="project" value="UniProtKB-UniRule"/>
</dbReference>
<dbReference type="InterPro" id="IPR011115">
    <property type="entry name" value="SecA_DEAD"/>
</dbReference>
<dbReference type="NCBIfam" id="NF006630">
    <property type="entry name" value="PRK09200.1"/>
    <property type="match status" value="1"/>
</dbReference>
<dbReference type="InterPro" id="IPR001650">
    <property type="entry name" value="Helicase_C-like"/>
</dbReference>
<gene>
    <name evidence="16" type="primary">secA2</name>
    <name evidence="12" type="synonym">secA</name>
    <name evidence="16" type="ORF">HF964_02985</name>
</gene>
<feature type="binding site" evidence="12">
    <location>
        <position position="486"/>
    </location>
    <ligand>
        <name>ATP</name>
        <dbReference type="ChEBI" id="CHEBI:30616"/>
    </ligand>
</feature>
<dbReference type="InterPro" id="IPR014001">
    <property type="entry name" value="Helicase_ATP-bd"/>
</dbReference>
<dbReference type="Pfam" id="PF07517">
    <property type="entry name" value="SecA_DEAD"/>
    <property type="match status" value="1"/>
</dbReference>
<dbReference type="Proteomes" id="UP000549765">
    <property type="component" value="Unassembled WGS sequence"/>
</dbReference>
<dbReference type="GO" id="GO:0005829">
    <property type="term" value="C:cytosol"/>
    <property type="evidence" value="ECO:0007669"/>
    <property type="project" value="TreeGrafter"/>
</dbReference>
<feature type="binding site" evidence="12">
    <location>
        <position position="75"/>
    </location>
    <ligand>
        <name>ATP</name>
        <dbReference type="ChEBI" id="CHEBI:30616"/>
    </ligand>
</feature>
<evidence type="ECO:0000256" key="1">
    <source>
        <dbReference type="ARBA" id="ARBA00004170"/>
    </source>
</evidence>
<evidence type="ECO:0000256" key="2">
    <source>
        <dbReference type="ARBA" id="ARBA00007650"/>
    </source>
</evidence>
<evidence type="ECO:0000256" key="4">
    <source>
        <dbReference type="ARBA" id="ARBA00022475"/>
    </source>
</evidence>
<dbReference type="InterPro" id="IPR000185">
    <property type="entry name" value="SecA"/>
</dbReference>